<dbReference type="EMBL" id="JANTEZ010000013">
    <property type="protein sequence ID" value="MCS5716456.1"/>
    <property type="molecule type" value="Genomic_DNA"/>
</dbReference>
<keyword evidence="6" id="KW-1185">Reference proteome</keyword>
<accession>A0ABT2GJQ6</accession>
<name>A0ABT2GJQ6_9MICO</name>
<dbReference type="InterPro" id="IPR010982">
    <property type="entry name" value="Lambda_DNA-bd_dom_sf"/>
</dbReference>
<reference evidence="5" key="1">
    <citation type="submission" date="2022-08" db="EMBL/GenBank/DDBJ databases">
        <authorList>
            <person name="Deng Y."/>
            <person name="Han X.-F."/>
            <person name="Zhang Y.-Q."/>
        </authorList>
    </citation>
    <scope>NUCLEOTIDE SEQUENCE</scope>
    <source>
        <strain evidence="5">CPCC 205716</strain>
    </source>
</reference>
<keyword evidence="3" id="KW-0804">Transcription</keyword>
<feature type="domain" description="HTH lacI-type" evidence="4">
    <location>
        <begin position="10"/>
        <end position="64"/>
    </location>
</feature>
<keyword evidence="1" id="KW-0805">Transcription regulation</keyword>
<evidence type="ECO:0000256" key="2">
    <source>
        <dbReference type="ARBA" id="ARBA00023125"/>
    </source>
</evidence>
<proteinExistence type="predicted"/>
<dbReference type="Gene3D" id="1.10.260.40">
    <property type="entry name" value="lambda repressor-like DNA-binding domains"/>
    <property type="match status" value="1"/>
</dbReference>
<evidence type="ECO:0000259" key="4">
    <source>
        <dbReference type="PROSITE" id="PS50932"/>
    </source>
</evidence>
<dbReference type="PROSITE" id="PS00356">
    <property type="entry name" value="HTH_LACI_1"/>
    <property type="match status" value="1"/>
</dbReference>
<dbReference type="InterPro" id="IPR000843">
    <property type="entry name" value="HTH_LacI"/>
</dbReference>
<evidence type="ECO:0000256" key="1">
    <source>
        <dbReference type="ARBA" id="ARBA00023015"/>
    </source>
</evidence>
<dbReference type="SUPFAM" id="SSF53822">
    <property type="entry name" value="Periplasmic binding protein-like I"/>
    <property type="match status" value="1"/>
</dbReference>
<organism evidence="5 6">
    <name type="scientific">Herbiconiux gentiana</name>
    <dbReference type="NCBI Taxonomy" id="2970912"/>
    <lineage>
        <taxon>Bacteria</taxon>
        <taxon>Bacillati</taxon>
        <taxon>Actinomycetota</taxon>
        <taxon>Actinomycetes</taxon>
        <taxon>Micrococcales</taxon>
        <taxon>Microbacteriaceae</taxon>
        <taxon>Herbiconiux</taxon>
    </lineage>
</organism>
<sequence length="339" mass="35811">MADAFSGTAPQLIDVARRAGVSASTASKALNAKADVNPATRQRVESAARELGYVPNAIARGLTGGRTGTVGVLTSDLEGRFALPILMGVEDALGIDRVLTFLCDARGDEAREKRLVDELVSRRVDGIIVVGKQTDPRPPIGRNLPVPVIYAYCMSDDPADLSISVDNAQAGFVAAQHLVDSGRSKIAHISGEAPHSASQRRTEGVQKLLANRGLELVQPPMYGDWSEGWGRAAAAILVQSGKEFDAILCGSDQIARGVLDSLLERGIAVPSDVAVMGIDNWVVLAENSRPALSTVDLQLQKLGRVAATRLFEASNGSKAAGVEYLPGSIVIRDSTIPRL</sequence>
<evidence type="ECO:0000313" key="5">
    <source>
        <dbReference type="EMBL" id="MCS5716456.1"/>
    </source>
</evidence>
<dbReference type="SMART" id="SM00354">
    <property type="entry name" value="HTH_LACI"/>
    <property type="match status" value="1"/>
</dbReference>
<dbReference type="CDD" id="cd06288">
    <property type="entry name" value="PBP1_sucrose_transcription_regulator"/>
    <property type="match status" value="1"/>
</dbReference>
<keyword evidence="2" id="KW-0238">DNA-binding</keyword>
<evidence type="ECO:0000313" key="6">
    <source>
        <dbReference type="Proteomes" id="UP001165580"/>
    </source>
</evidence>
<dbReference type="RefSeq" id="WP_259487973.1">
    <property type="nucleotide sequence ID" value="NZ_JANTEZ010000013.1"/>
</dbReference>
<dbReference type="Proteomes" id="UP001165580">
    <property type="component" value="Unassembled WGS sequence"/>
</dbReference>
<dbReference type="Pfam" id="PF13377">
    <property type="entry name" value="Peripla_BP_3"/>
    <property type="match status" value="1"/>
</dbReference>
<dbReference type="Pfam" id="PF00356">
    <property type="entry name" value="LacI"/>
    <property type="match status" value="1"/>
</dbReference>
<dbReference type="InterPro" id="IPR046335">
    <property type="entry name" value="LacI/GalR-like_sensor"/>
</dbReference>
<dbReference type="CDD" id="cd01392">
    <property type="entry name" value="HTH_LacI"/>
    <property type="match status" value="1"/>
</dbReference>
<dbReference type="InterPro" id="IPR028082">
    <property type="entry name" value="Peripla_BP_I"/>
</dbReference>
<comment type="caution">
    <text evidence="5">The sequence shown here is derived from an EMBL/GenBank/DDBJ whole genome shotgun (WGS) entry which is preliminary data.</text>
</comment>
<dbReference type="PROSITE" id="PS50932">
    <property type="entry name" value="HTH_LACI_2"/>
    <property type="match status" value="1"/>
</dbReference>
<evidence type="ECO:0000256" key="3">
    <source>
        <dbReference type="ARBA" id="ARBA00023163"/>
    </source>
</evidence>
<dbReference type="SUPFAM" id="SSF47413">
    <property type="entry name" value="lambda repressor-like DNA-binding domains"/>
    <property type="match status" value="1"/>
</dbReference>
<protein>
    <submittedName>
        <fullName evidence="5">LacI family transcriptional regulator</fullName>
    </submittedName>
</protein>
<gene>
    <name evidence="5" type="ORF">NVV95_18060</name>
</gene>
<dbReference type="PANTHER" id="PTHR30146">
    <property type="entry name" value="LACI-RELATED TRANSCRIPTIONAL REPRESSOR"/>
    <property type="match status" value="1"/>
</dbReference>
<dbReference type="PANTHER" id="PTHR30146:SF109">
    <property type="entry name" value="HTH-TYPE TRANSCRIPTIONAL REGULATOR GALS"/>
    <property type="match status" value="1"/>
</dbReference>
<dbReference type="Gene3D" id="3.40.50.2300">
    <property type="match status" value="2"/>
</dbReference>